<dbReference type="SMART" id="SM00382">
    <property type="entry name" value="AAA"/>
    <property type="match status" value="1"/>
</dbReference>
<dbReference type="RefSeq" id="WP_002701298.1">
    <property type="nucleotide sequence ID" value="NZ_AAWS01000036.1"/>
</dbReference>
<evidence type="ECO:0000256" key="4">
    <source>
        <dbReference type="ARBA" id="ARBA00038388"/>
    </source>
</evidence>
<dbReference type="InterPro" id="IPR003593">
    <property type="entry name" value="AAA+_ATPase"/>
</dbReference>
<proteinExistence type="inferred from homology"/>
<comment type="caution">
    <text evidence="6">The sequence shown here is derived from an EMBL/GenBank/DDBJ whole genome shotgun (WGS) entry which is preliminary data.</text>
</comment>
<comment type="similarity">
    <text evidence="4">Belongs to the ABC transporter superfamily. Macrolide exporter (TC 3.A.1.122) family.</text>
</comment>
<evidence type="ECO:0000313" key="7">
    <source>
        <dbReference type="Proteomes" id="UP000004095"/>
    </source>
</evidence>
<evidence type="ECO:0000256" key="1">
    <source>
        <dbReference type="ARBA" id="ARBA00022448"/>
    </source>
</evidence>
<feature type="domain" description="ABC transporter" evidence="5">
    <location>
        <begin position="4"/>
        <end position="233"/>
    </location>
</feature>
<evidence type="ECO:0000256" key="2">
    <source>
        <dbReference type="ARBA" id="ARBA00022741"/>
    </source>
</evidence>
<dbReference type="InterPro" id="IPR003439">
    <property type="entry name" value="ABC_transporter-like_ATP-bd"/>
</dbReference>
<dbReference type="SUPFAM" id="SSF52540">
    <property type="entry name" value="P-loop containing nucleoside triphosphate hydrolases"/>
    <property type="match status" value="1"/>
</dbReference>
<dbReference type="OrthoDB" id="9802264at2"/>
<sequence>MEVIKTQGITKVYNETKGVPVYALNGVDLVIKKGEFTAVVGPSGSGKSTLLNIIGGLDSPTAGVLEVGGTDISKLKESKLIDFRLNNIGFVFQAYNLIPVLTAKENVAFIMQLQKRPKKEVDQRASELLAEVGLGDRLNNRPSELSGGQQQRVAVARALASKPQFVLADEPTANLDSKSAENLLDIMVKLNREENITFVFSTHDPRVINRAHRVVTLEDGKVVKDEHKEEMVV</sequence>
<dbReference type="eggNOG" id="COG1136">
    <property type="taxonomic scope" value="Bacteria"/>
</dbReference>
<dbReference type="Proteomes" id="UP000004095">
    <property type="component" value="Unassembled WGS sequence"/>
</dbReference>
<name>A1ZTM4_MICM2</name>
<dbReference type="Pfam" id="PF00005">
    <property type="entry name" value="ABC_tran"/>
    <property type="match status" value="1"/>
</dbReference>
<keyword evidence="3 6" id="KW-0067">ATP-binding</keyword>
<keyword evidence="7" id="KW-1185">Reference proteome</keyword>
<evidence type="ECO:0000313" key="6">
    <source>
        <dbReference type="EMBL" id="EAY26284.1"/>
    </source>
</evidence>
<dbReference type="GO" id="GO:0005524">
    <property type="term" value="F:ATP binding"/>
    <property type="evidence" value="ECO:0007669"/>
    <property type="project" value="UniProtKB-KW"/>
</dbReference>
<dbReference type="FunFam" id="3.40.50.300:FF:000032">
    <property type="entry name" value="Export ABC transporter ATP-binding protein"/>
    <property type="match status" value="1"/>
</dbReference>
<dbReference type="GO" id="GO:0098796">
    <property type="term" value="C:membrane protein complex"/>
    <property type="evidence" value="ECO:0007669"/>
    <property type="project" value="UniProtKB-ARBA"/>
</dbReference>
<dbReference type="InterPro" id="IPR027417">
    <property type="entry name" value="P-loop_NTPase"/>
</dbReference>
<dbReference type="GO" id="GO:0022857">
    <property type="term" value="F:transmembrane transporter activity"/>
    <property type="evidence" value="ECO:0007669"/>
    <property type="project" value="UniProtKB-ARBA"/>
</dbReference>
<keyword evidence="2" id="KW-0547">Nucleotide-binding</keyword>
<reference evidence="6 7" key="1">
    <citation type="submission" date="2007-01" db="EMBL/GenBank/DDBJ databases">
        <authorList>
            <person name="Haygood M."/>
            <person name="Podell S."/>
            <person name="Anderson C."/>
            <person name="Hopkinson B."/>
            <person name="Roe K."/>
            <person name="Barbeau K."/>
            <person name="Gaasterland T."/>
            <person name="Ferriera S."/>
            <person name="Johnson J."/>
            <person name="Kravitz S."/>
            <person name="Beeson K."/>
            <person name="Sutton G."/>
            <person name="Rogers Y.-H."/>
            <person name="Friedman R."/>
            <person name="Frazier M."/>
            <person name="Venter J.C."/>
        </authorList>
    </citation>
    <scope>NUCLEOTIDE SEQUENCE [LARGE SCALE GENOMIC DNA]</scope>
    <source>
        <strain evidence="6 7">ATCC 23134</strain>
    </source>
</reference>
<dbReference type="PROSITE" id="PS00211">
    <property type="entry name" value="ABC_TRANSPORTER_1"/>
    <property type="match status" value="1"/>
</dbReference>
<organism evidence="6 7">
    <name type="scientific">Microscilla marina ATCC 23134</name>
    <dbReference type="NCBI Taxonomy" id="313606"/>
    <lineage>
        <taxon>Bacteria</taxon>
        <taxon>Pseudomonadati</taxon>
        <taxon>Bacteroidota</taxon>
        <taxon>Cytophagia</taxon>
        <taxon>Cytophagales</taxon>
        <taxon>Microscillaceae</taxon>
        <taxon>Microscilla</taxon>
    </lineage>
</organism>
<dbReference type="InterPro" id="IPR017911">
    <property type="entry name" value="MacB-like_ATP-bd"/>
</dbReference>
<accession>A1ZTM4</accession>
<dbReference type="AlphaFoldDB" id="A1ZTM4"/>
<dbReference type="PANTHER" id="PTHR24220">
    <property type="entry name" value="IMPORT ATP-BINDING PROTEIN"/>
    <property type="match status" value="1"/>
</dbReference>
<dbReference type="GO" id="GO:0005886">
    <property type="term" value="C:plasma membrane"/>
    <property type="evidence" value="ECO:0007669"/>
    <property type="project" value="TreeGrafter"/>
</dbReference>
<dbReference type="EMBL" id="AAWS01000036">
    <property type="protein sequence ID" value="EAY26284.1"/>
    <property type="molecule type" value="Genomic_DNA"/>
</dbReference>
<evidence type="ECO:0000259" key="5">
    <source>
        <dbReference type="PROSITE" id="PS50893"/>
    </source>
</evidence>
<protein>
    <submittedName>
        <fullName evidence="6">ABC transporter ATP-binding protein</fullName>
    </submittedName>
</protein>
<dbReference type="PROSITE" id="PS50893">
    <property type="entry name" value="ABC_TRANSPORTER_2"/>
    <property type="match status" value="1"/>
</dbReference>
<keyword evidence="1" id="KW-0813">Transport</keyword>
<dbReference type="InterPro" id="IPR015854">
    <property type="entry name" value="ABC_transpr_LolD-like"/>
</dbReference>
<dbReference type="GO" id="GO:0016887">
    <property type="term" value="F:ATP hydrolysis activity"/>
    <property type="evidence" value="ECO:0007669"/>
    <property type="project" value="InterPro"/>
</dbReference>
<evidence type="ECO:0000256" key="3">
    <source>
        <dbReference type="ARBA" id="ARBA00022840"/>
    </source>
</evidence>
<gene>
    <name evidence="6" type="ORF">M23134_01607</name>
</gene>
<dbReference type="InterPro" id="IPR017871">
    <property type="entry name" value="ABC_transporter-like_CS"/>
</dbReference>
<dbReference type="CDD" id="cd03255">
    <property type="entry name" value="ABC_MJ0796_LolCDE_FtsE"/>
    <property type="match status" value="1"/>
</dbReference>
<dbReference type="Gene3D" id="3.40.50.300">
    <property type="entry name" value="P-loop containing nucleotide triphosphate hydrolases"/>
    <property type="match status" value="1"/>
</dbReference>